<dbReference type="RefSeq" id="WP_151113376.1">
    <property type="nucleotide sequence ID" value="NZ_WKJQ01000001.1"/>
</dbReference>
<dbReference type="AlphaFoldDB" id="A0A6A8GA45"/>
<feature type="compositionally biased region" description="Acidic residues" evidence="1">
    <location>
        <begin position="1"/>
        <end position="15"/>
    </location>
</feature>
<evidence type="ECO:0000259" key="2">
    <source>
        <dbReference type="Pfam" id="PF26456"/>
    </source>
</evidence>
<organism evidence="3 4">
    <name type="scientific">Haloferax marinum</name>
    <dbReference type="NCBI Taxonomy" id="2666143"/>
    <lineage>
        <taxon>Archaea</taxon>
        <taxon>Methanobacteriati</taxon>
        <taxon>Methanobacteriota</taxon>
        <taxon>Stenosarchaea group</taxon>
        <taxon>Halobacteria</taxon>
        <taxon>Halobacteriales</taxon>
        <taxon>Haloferacaceae</taxon>
        <taxon>Haloferax</taxon>
    </lineage>
</organism>
<evidence type="ECO:0000313" key="3">
    <source>
        <dbReference type="EMBL" id="MRW97777.1"/>
    </source>
</evidence>
<dbReference type="InterPro" id="IPR058448">
    <property type="entry name" value="DUF8135"/>
</dbReference>
<name>A0A6A8GA45_9EURY</name>
<feature type="compositionally biased region" description="Basic and acidic residues" evidence="1">
    <location>
        <begin position="54"/>
        <end position="64"/>
    </location>
</feature>
<dbReference type="EMBL" id="WKJQ01000001">
    <property type="protein sequence ID" value="MRW97777.1"/>
    <property type="molecule type" value="Genomic_DNA"/>
</dbReference>
<dbReference type="Pfam" id="PF26456">
    <property type="entry name" value="DUF8135"/>
    <property type="match status" value="1"/>
</dbReference>
<feature type="domain" description="DUF8135" evidence="2">
    <location>
        <begin position="114"/>
        <end position="162"/>
    </location>
</feature>
<reference evidence="3 4" key="1">
    <citation type="submission" date="2019-11" db="EMBL/GenBank/DDBJ databases">
        <title>Whole genome sequence of Haloferax sp. MBLA0078.</title>
        <authorList>
            <person name="Seo M.-J."/>
            <person name="Cho E.-S."/>
        </authorList>
    </citation>
    <scope>NUCLEOTIDE SEQUENCE [LARGE SCALE GENOMIC DNA]</scope>
    <source>
        <strain evidence="3 4">MBLA0078</strain>
    </source>
</reference>
<sequence>MTDETTDDTSGDDTPTEAPPTEQTQSDGSADAGRENEDTAPLSDLAARVSARRSRSEPDSADREELFEEVSVSELADDDVWTALVETEGDGDEDVGVGTEAEPVDEAEGLSDYIVPKAEFCHRCEYFGAPPTLGCGHDGTAIVEVVDSDHFRVRNCPMVEDDD</sequence>
<proteinExistence type="predicted"/>
<gene>
    <name evidence="3" type="ORF">GJR99_14500</name>
</gene>
<dbReference type="OrthoDB" id="204982at2157"/>
<accession>A0A6A8GA45</accession>
<feature type="region of interest" description="Disordered" evidence="1">
    <location>
        <begin position="1"/>
        <end position="71"/>
    </location>
</feature>
<keyword evidence="4" id="KW-1185">Reference proteome</keyword>
<dbReference type="Proteomes" id="UP000443423">
    <property type="component" value="Unassembled WGS sequence"/>
</dbReference>
<protein>
    <recommendedName>
        <fullName evidence="2">DUF8135 domain-containing protein</fullName>
    </recommendedName>
</protein>
<comment type="caution">
    <text evidence="3">The sequence shown here is derived from an EMBL/GenBank/DDBJ whole genome shotgun (WGS) entry which is preliminary data.</text>
</comment>
<evidence type="ECO:0000256" key="1">
    <source>
        <dbReference type="SAM" id="MobiDB-lite"/>
    </source>
</evidence>
<evidence type="ECO:0000313" key="4">
    <source>
        <dbReference type="Proteomes" id="UP000443423"/>
    </source>
</evidence>